<evidence type="ECO:0000313" key="2">
    <source>
        <dbReference type="Proteomes" id="UP000317316"/>
    </source>
</evidence>
<reference evidence="1 2" key="1">
    <citation type="submission" date="2019-05" db="EMBL/GenBank/DDBJ databases">
        <title>Psychrobacillus vulpis sp. nov., a new species isolated from feces of a red fox that inhabits in The Tablas de Daimiel Natural Park, Albacete, Spain.</title>
        <authorList>
            <person name="Rodriguez M."/>
            <person name="Reina J.C."/>
            <person name="Bejar V."/>
            <person name="Llamas I."/>
        </authorList>
    </citation>
    <scope>NUCLEOTIDE SEQUENCE [LARGE SCALE GENOMIC DNA]</scope>
    <source>
        <strain evidence="1 2">NEAU-3TGS17</strain>
    </source>
</reference>
<dbReference type="Pfam" id="PF08813">
    <property type="entry name" value="Phage_tail_3"/>
    <property type="match status" value="1"/>
</dbReference>
<protein>
    <submittedName>
        <fullName evidence="1">Phage tail protein</fullName>
    </submittedName>
</protein>
<keyword evidence="2" id="KW-1185">Reference proteome</keyword>
<dbReference type="AlphaFoldDB" id="A0A544TAA7"/>
<sequence>MAGLLTKDTTLSYKADGGSTFTELEHLMEVPELGGDPEKVEVTTLSSPVKQFIPGIKDLGDLAFKFLYDNETTNSNYRLLRGLQESGKVATFRVEYPDGTGHEFDAYVNVKMDAAAVNAAMTFTASMSLQSDIEVTNPTVA</sequence>
<dbReference type="Proteomes" id="UP000317316">
    <property type="component" value="Unassembled WGS sequence"/>
</dbReference>
<accession>A0A544TAA7</accession>
<dbReference type="OrthoDB" id="1929526at2"/>
<evidence type="ECO:0000313" key="1">
    <source>
        <dbReference type="EMBL" id="TQR14394.1"/>
    </source>
</evidence>
<proteinExistence type="predicted"/>
<dbReference type="InterPro" id="IPR014918">
    <property type="entry name" value="Phage_tail_3"/>
</dbReference>
<organism evidence="1 2">
    <name type="scientific">Psychrobacillus lasiicapitis</name>
    <dbReference type="NCBI Taxonomy" id="1636719"/>
    <lineage>
        <taxon>Bacteria</taxon>
        <taxon>Bacillati</taxon>
        <taxon>Bacillota</taxon>
        <taxon>Bacilli</taxon>
        <taxon>Bacillales</taxon>
        <taxon>Bacillaceae</taxon>
        <taxon>Psychrobacillus</taxon>
    </lineage>
</organism>
<comment type="caution">
    <text evidence="1">The sequence shown here is derived from an EMBL/GenBank/DDBJ whole genome shotgun (WGS) entry which is preliminary data.</text>
</comment>
<gene>
    <name evidence="1" type="ORF">FG382_08020</name>
</gene>
<dbReference type="EMBL" id="VDGH01000004">
    <property type="protein sequence ID" value="TQR14394.1"/>
    <property type="molecule type" value="Genomic_DNA"/>
</dbReference>
<dbReference type="Gene3D" id="4.10.410.40">
    <property type="match status" value="1"/>
</dbReference>
<name>A0A544TAA7_9BACI</name>
<dbReference type="RefSeq" id="WP_142538377.1">
    <property type="nucleotide sequence ID" value="NZ_BMIE01000003.1"/>
</dbReference>